<dbReference type="GO" id="GO:0005654">
    <property type="term" value="C:nucleoplasm"/>
    <property type="evidence" value="ECO:0007669"/>
    <property type="project" value="TreeGrafter"/>
</dbReference>
<comment type="caution">
    <text evidence="2">The sequence shown here is derived from an EMBL/GenBank/DDBJ whole genome shotgun (WGS) entry which is preliminary data.</text>
</comment>
<evidence type="ECO:0000256" key="1">
    <source>
        <dbReference type="SAM" id="MobiDB-lite"/>
    </source>
</evidence>
<proteinExistence type="predicted"/>
<dbReference type="EMBL" id="JABDTM020026959">
    <property type="protein sequence ID" value="KAH0811225.1"/>
    <property type="molecule type" value="Genomic_DNA"/>
</dbReference>
<dbReference type="AlphaFoldDB" id="A0A8J6H3P9"/>
<feature type="region of interest" description="Disordered" evidence="1">
    <location>
        <begin position="349"/>
        <end position="394"/>
    </location>
</feature>
<dbReference type="Pfam" id="PF15346">
    <property type="entry name" value="ARGLU"/>
    <property type="match status" value="1"/>
</dbReference>
<evidence type="ECO:0000313" key="3">
    <source>
        <dbReference type="Proteomes" id="UP000719412"/>
    </source>
</evidence>
<keyword evidence="3" id="KW-1185">Reference proteome</keyword>
<feature type="region of interest" description="Disordered" evidence="1">
    <location>
        <begin position="292"/>
        <end position="319"/>
    </location>
</feature>
<dbReference type="GO" id="GO:0005739">
    <property type="term" value="C:mitochondrion"/>
    <property type="evidence" value="ECO:0007669"/>
    <property type="project" value="TreeGrafter"/>
</dbReference>
<accession>A0A8J6H3P9</accession>
<sequence>MAPEIRSHFDGADGTSSAKYLNLRKTVTNVVVIVIESEKPYVVIFFWRKRFTNNQEAFRSRVKGITKSSQEHIYDEPSVEDKHYLIFEEYNPEIHDQAKSTMLTQNEDEGTNKLKIKQYGPIAVAKQIAQKTPQKQTPQEEQVEGKIREKVDLSQQNVQKLGENQGEELKIQVRNMKITWPRCLDVFAVRKRSNSVSSTSSSDTSVDLPRTEKHTTKKSRSRKMDEVERLAEMERQRRQREAEQRLIEEETAKRIEELVKKRVEEELEKRKDEIEKEVTKRVEEAKRIMEKQMMEDLERRREKQREEEKRREEEEQRKQEMVERILEENQRKIEEAQRKLAEERLAMVEEQRKMDEERQRLRKEQEKRVKEEQKKILGKNNSRPKLSFSLKPVL</sequence>
<reference evidence="2" key="1">
    <citation type="journal article" date="2020" name="J Insects Food Feed">
        <title>The yellow mealworm (Tenebrio molitor) genome: a resource for the emerging insects as food and feed industry.</title>
        <authorList>
            <person name="Eriksson T."/>
            <person name="Andere A."/>
            <person name="Kelstrup H."/>
            <person name="Emery V."/>
            <person name="Picard C."/>
        </authorList>
    </citation>
    <scope>NUCLEOTIDE SEQUENCE</scope>
    <source>
        <strain evidence="2">Stoneville</strain>
        <tissue evidence="2">Whole head</tissue>
    </source>
</reference>
<dbReference type="Proteomes" id="UP000719412">
    <property type="component" value="Unassembled WGS sequence"/>
</dbReference>
<gene>
    <name evidence="2" type="ORF">GEV33_011566</name>
</gene>
<protein>
    <submittedName>
        <fullName evidence="2">Uncharacterized protein</fullName>
    </submittedName>
</protein>
<organism evidence="2 3">
    <name type="scientific">Tenebrio molitor</name>
    <name type="common">Yellow mealworm beetle</name>
    <dbReference type="NCBI Taxonomy" id="7067"/>
    <lineage>
        <taxon>Eukaryota</taxon>
        <taxon>Metazoa</taxon>
        <taxon>Ecdysozoa</taxon>
        <taxon>Arthropoda</taxon>
        <taxon>Hexapoda</taxon>
        <taxon>Insecta</taxon>
        <taxon>Pterygota</taxon>
        <taxon>Neoptera</taxon>
        <taxon>Endopterygota</taxon>
        <taxon>Coleoptera</taxon>
        <taxon>Polyphaga</taxon>
        <taxon>Cucujiformia</taxon>
        <taxon>Tenebrionidae</taxon>
        <taxon>Tenebrio</taxon>
    </lineage>
</organism>
<reference evidence="2" key="2">
    <citation type="submission" date="2021-08" db="EMBL/GenBank/DDBJ databases">
        <authorList>
            <person name="Eriksson T."/>
        </authorList>
    </citation>
    <scope>NUCLEOTIDE SEQUENCE</scope>
    <source>
        <strain evidence="2">Stoneville</strain>
        <tissue evidence="2">Whole head</tissue>
    </source>
</reference>
<feature type="compositionally biased region" description="Low complexity" evidence="1">
    <location>
        <begin position="195"/>
        <end position="207"/>
    </location>
</feature>
<evidence type="ECO:0000313" key="2">
    <source>
        <dbReference type="EMBL" id="KAH0811225.1"/>
    </source>
</evidence>
<feature type="region of interest" description="Disordered" evidence="1">
    <location>
        <begin position="191"/>
        <end position="229"/>
    </location>
</feature>
<dbReference type="InterPro" id="IPR033371">
    <property type="entry name" value="ARGLU1"/>
</dbReference>
<name>A0A8J6H3P9_TENMO</name>
<feature type="compositionally biased region" description="Basic and acidic residues" evidence="1">
    <location>
        <begin position="349"/>
        <end position="375"/>
    </location>
</feature>
<dbReference type="GO" id="GO:0045296">
    <property type="term" value="F:cadherin binding"/>
    <property type="evidence" value="ECO:0007669"/>
    <property type="project" value="TreeGrafter"/>
</dbReference>
<dbReference type="PANTHER" id="PTHR31711:SF1">
    <property type="entry name" value="ARGININE AND GLUTAMATE-RICH PROTEIN 1"/>
    <property type="match status" value="1"/>
</dbReference>
<dbReference type="PANTHER" id="PTHR31711">
    <property type="entry name" value="ARGININE AND GLUTAMATE-RICH PROTEIN 1"/>
    <property type="match status" value="1"/>
</dbReference>